<protein>
    <submittedName>
        <fullName evidence="1">Uncharacterized protein</fullName>
    </submittedName>
</protein>
<dbReference type="EMBL" id="KN831945">
    <property type="protein sequence ID" value="KIO13933.1"/>
    <property type="molecule type" value="Genomic_DNA"/>
</dbReference>
<dbReference type="AlphaFoldDB" id="A0A0C3JXS3"/>
<reference evidence="1 2" key="1">
    <citation type="submission" date="2014-04" db="EMBL/GenBank/DDBJ databases">
        <authorList>
            <consortium name="DOE Joint Genome Institute"/>
            <person name="Kuo A."/>
            <person name="Kohler A."/>
            <person name="Costa M.D."/>
            <person name="Nagy L.G."/>
            <person name="Floudas D."/>
            <person name="Copeland A."/>
            <person name="Barry K.W."/>
            <person name="Cichocki N."/>
            <person name="Veneault-Fourrey C."/>
            <person name="LaButti K."/>
            <person name="Lindquist E.A."/>
            <person name="Lipzen A."/>
            <person name="Lundell T."/>
            <person name="Morin E."/>
            <person name="Murat C."/>
            <person name="Sun H."/>
            <person name="Tunlid A."/>
            <person name="Henrissat B."/>
            <person name="Grigoriev I.V."/>
            <person name="Hibbett D.S."/>
            <person name="Martin F."/>
            <person name="Nordberg H.P."/>
            <person name="Cantor M.N."/>
            <person name="Hua S.X."/>
        </authorList>
    </citation>
    <scope>NUCLEOTIDE SEQUENCE [LARGE SCALE GENOMIC DNA]</scope>
    <source>
        <strain evidence="1 2">Marx 270</strain>
    </source>
</reference>
<dbReference type="OrthoDB" id="2612212at2759"/>
<evidence type="ECO:0000313" key="1">
    <source>
        <dbReference type="EMBL" id="KIO13933.1"/>
    </source>
</evidence>
<sequence length="180" mass="20933">MRSEAVPPPGVDFSQSGPAIRNALCSFSWSPQFVNPRFHDDQIIHVDQKTWYKATRNPNTKVIVYQCKWDTQGSPCRRWIEGGVREIRTHLRIYHGVQGQAKDPIRCKWFGCSDERDFKYSSIPRHIVTHLKVTLLCSNCRTQFPRDDRIQFHRRIARKCARANTVTVVGPEARLIRLDS</sequence>
<dbReference type="InParanoid" id="A0A0C3JXS3"/>
<dbReference type="Proteomes" id="UP000054217">
    <property type="component" value="Unassembled WGS sequence"/>
</dbReference>
<dbReference type="HOGENOM" id="CLU_126337_2_0_1"/>
<name>A0A0C3JXS3_PISTI</name>
<evidence type="ECO:0000313" key="2">
    <source>
        <dbReference type="Proteomes" id="UP000054217"/>
    </source>
</evidence>
<organism evidence="1 2">
    <name type="scientific">Pisolithus tinctorius Marx 270</name>
    <dbReference type="NCBI Taxonomy" id="870435"/>
    <lineage>
        <taxon>Eukaryota</taxon>
        <taxon>Fungi</taxon>
        <taxon>Dikarya</taxon>
        <taxon>Basidiomycota</taxon>
        <taxon>Agaricomycotina</taxon>
        <taxon>Agaricomycetes</taxon>
        <taxon>Agaricomycetidae</taxon>
        <taxon>Boletales</taxon>
        <taxon>Sclerodermatineae</taxon>
        <taxon>Pisolithaceae</taxon>
        <taxon>Pisolithus</taxon>
    </lineage>
</organism>
<proteinExistence type="predicted"/>
<reference evidence="2" key="2">
    <citation type="submission" date="2015-01" db="EMBL/GenBank/DDBJ databases">
        <title>Evolutionary Origins and Diversification of the Mycorrhizal Mutualists.</title>
        <authorList>
            <consortium name="DOE Joint Genome Institute"/>
            <consortium name="Mycorrhizal Genomics Consortium"/>
            <person name="Kohler A."/>
            <person name="Kuo A."/>
            <person name="Nagy L.G."/>
            <person name="Floudas D."/>
            <person name="Copeland A."/>
            <person name="Barry K.W."/>
            <person name="Cichocki N."/>
            <person name="Veneault-Fourrey C."/>
            <person name="LaButti K."/>
            <person name="Lindquist E.A."/>
            <person name="Lipzen A."/>
            <person name="Lundell T."/>
            <person name="Morin E."/>
            <person name="Murat C."/>
            <person name="Riley R."/>
            <person name="Ohm R."/>
            <person name="Sun H."/>
            <person name="Tunlid A."/>
            <person name="Henrissat B."/>
            <person name="Grigoriev I.V."/>
            <person name="Hibbett D.S."/>
            <person name="Martin F."/>
        </authorList>
    </citation>
    <scope>NUCLEOTIDE SEQUENCE [LARGE SCALE GENOMIC DNA]</scope>
    <source>
        <strain evidence="2">Marx 270</strain>
    </source>
</reference>
<gene>
    <name evidence="1" type="ORF">M404DRAFT_451950</name>
</gene>
<keyword evidence="2" id="KW-1185">Reference proteome</keyword>
<accession>A0A0C3JXS3</accession>